<dbReference type="SUPFAM" id="SSF46689">
    <property type="entry name" value="Homeodomain-like"/>
    <property type="match status" value="1"/>
</dbReference>
<dbReference type="EMBL" id="KN646197">
    <property type="protein sequence ID" value="KHN39723.1"/>
    <property type="molecule type" value="Genomic_DNA"/>
</dbReference>
<gene>
    <name evidence="10" type="ORF">D0Y65_009792</name>
    <name evidence="9" type="ORF">glysoja_047237</name>
</gene>
<dbReference type="InterPro" id="IPR044787">
    <property type="entry name" value="HHO5-like"/>
</dbReference>
<dbReference type="GO" id="GO:0003677">
    <property type="term" value="F:DNA binding"/>
    <property type="evidence" value="ECO:0007669"/>
    <property type="project" value="UniProtKB-KW"/>
</dbReference>
<dbReference type="Pfam" id="PF00249">
    <property type="entry name" value="Myb_DNA-binding"/>
    <property type="match status" value="1"/>
</dbReference>
<evidence type="ECO:0000256" key="2">
    <source>
        <dbReference type="ARBA" id="ARBA00023015"/>
    </source>
</evidence>
<evidence type="ECO:0000256" key="1">
    <source>
        <dbReference type="ARBA" id="ARBA00004123"/>
    </source>
</evidence>
<proteinExistence type="predicted"/>
<accession>A0A0B2S4U8</accession>
<evidence type="ECO:0000256" key="3">
    <source>
        <dbReference type="ARBA" id="ARBA00023125"/>
    </source>
</evidence>
<dbReference type="PROSITE" id="PS51294">
    <property type="entry name" value="HTH_MYB"/>
    <property type="match status" value="1"/>
</dbReference>
<dbReference type="InterPro" id="IPR006447">
    <property type="entry name" value="Myb_dom_plants"/>
</dbReference>
<dbReference type="Proteomes" id="UP000289340">
    <property type="component" value="Chromosome 4"/>
</dbReference>
<keyword evidence="5" id="KW-0539">Nucleus</keyword>
<dbReference type="PANTHER" id="PTHR31003">
    <property type="entry name" value="MYB FAMILY TRANSCRIPTION FACTOR"/>
    <property type="match status" value="1"/>
</dbReference>
<evidence type="ECO:0000313" key="10">
    <source>
        <dbReference type="EMBL" id="RZC16640.1"/>
    </source>
</evidence>
<feature type="compositionally biased region" description="Low complexity" evidence="7">
    <location>
        <begin position="233"/>
        <end position="246"/>
    </location>
</feature>
<feature type="compositionally biased region" description="Basic and acidic residues" evidence="7">
    <location>
        <begin position="196"/>
        <end position="208"/>
    </location>
</feature>
<evidence type="ECO:0000313" key="9">
    <source>
        <dbReference type="EMBL" id="KHN39723.1"/>
    </source>
</evidence>
<dbReference type="GO" id="GO:0003700">
    <property type="term" value="F:DNA-binding transcription factor activity"/>
    <property type="evidence" value="ECO:0007669"/>
    <property type="project" value="InterPro"/>
</dbReference>
<keyword evidence="11" id="KW-1185">Reference proteome</keyword>
<evidence type="ECO:0000256" key="7">
    <source>
        <dbReference type="SAM" id="MobiDB-lite"/>
    </source>
</evidence>
<dbReference type="InterPro" id="IPR017930">
    <property type="entry name" value="Myb_dom"/>
</dbReference>
<feature type="compositionally biased region" description="Basic and acidic residues" evidence="7">
    <location>
        <begin position="414"/>
        <end position="427"/>
    </location>
</feature>
<evidence type="ECO:0000256" key="5">
    <source>
        <dbReference type="ARBA" id="ARBA00023242"/>
    </source>
</evidence>
<keyword evidence="2" id="KW-0805">Transcription regulation</keyword>
<dbReference type="NCBIfam" id="TIGR01557">
    <property type="entry name" value="myb_SHAQKYF"/>
    <property type="match status" value="1"/>
</dbReference>
<dbReference type="InterPro" id="IPR058673">
    <property type="entry name" value="HHO5-like_N"/>
</dbReference>
<feature type="coiled-coil region" evidence="6">
    <location>
        <begin position="35"/>
        <end position="80"/>
    </location>
</feature>
<dbReference type="InterPro" id="IPR009057">
    <property type="entry name" value="Homeodomain-like_sf"/>
</dbReference>
<dbReference type="Gramene" id="XM_028373101.1">
    <property type="protein sequence ID" value="XP_028228902.1"/>
    <property type="gene ID" value="LOC114409596"/>
</dbReference>
<reference evidence="10 11" key="2">
    <citation type="submission" date="2018-09" db="EMBL/GenBank/DDBJ databases">
        <title>A high-quality reference genome of wild soybean provides a powerful tool to mine soybean genomes.</title>
        <authorList>
            <person name="Xie M."/>
            <person name="Chung C.Y.L."/>
            <person name="Li M.-W."/>
            <person name="Wong F.-L."/>
            <person name="Chan T.-F."/>
            <person name="Lam H.-M."/>
        </authorList>
    </citation>
    <scope>NUCLEOTIDE SEQUENCE [LARGE SCALE GENOMIC DNA]</scope>
    <source>
        <strain evidence="11">cv. W05</strain>
        <tissue evidence="10">Hypocotyl of etiolated seedlings</tissue>
    </source>
</reference>
<feature type="domain" description="HTH myb-type" evidence="8">
    <location>
        <begin position="249"/>
        <end position="309"/>
    </location>
</feature>
<organism evidence="9">
    <name type="scientific">Glycine soja</name>
    <name type="common">Wild soybean</name>
    <dbReference type="NCBI Taxonomy" id="3848"/>
    <lineage>
        <taxon>Eukaryota</taxon>
        <taxon>Viridiplantae</taxon>
        <taxon>Streptophyta</taxon>
        <taxon>Embryophyta</taxon>
        <taxon>Tracheophyta</taxon>
        <taxon>Spermatophyta</taxon>
        <taxon>Magnoliopsida</taxon>
        <taxon>eudicotyledons</taxon>
        <taxon>Gunneridae</taxon>
        <taxon>Pentapetalae</taxon>
        <taxon>rosids</taxon>
        <taxon>fabids</taxon>
        <taxon>Fabales</taxon>
        <taxon>Fabaceae</taxon>
        <taxon>Papilionoideae</taxon>
        <taxon>50 kb inversion clade</taxon>
        <taxon>NPAAA clade</taxon>
        <taxon>indigoferoid/millettioid clade</taxon>
        <taxon>Phaseoleae</taxon>
        <taxon>Glycine</taxon>
        <taxon>Glycine subgen. Soja</taxon>
    </lineage>
</organism>
<evidence type="ECO:0000313" key="11">
    <source>
        <dbReference type="Proteomes" id="UP000289340"/>
    </source>
</evidence>
<dbReference type="Pfam" id="PF26575">
    <property type="entry name" value="HHO5_N"/>
    <property type="match status" value="1"/>
</dbReference>
<dbReference type="InterPro" id="IPR001005">
    <property type="entry name" value="SANT/Myb"/>
</dbReference>
<feature type="region of interest" description="Disordered" evidence="7">
    <location>
        <begin position="196"/>
        <end position="255"/>
    </location>
</feature>
<feature type="region of interest" description="Disordered" evidence="7">
    <location>
        <begin position="400"/>
        <end position="462"/>
    </location>
</feature>
<dbReference type="AlphaFoldDB" id="A0A0B2S4U8"/>
<dbReference type="Gene3D" id="1.10.10.60">
    <property type="entry name" value="Homeodomain-like"/>
    <property type="match status" value="1"/>
</dbReference>
<dbReference type="FunFam" id="1.10.10.60:FF:000002">
    <property type="entry name" value="Myb family transcription factor"/>
    <property type="match status" value="1"/>
</dbReference>
<comment type="subcellular location">
    <subcellularLocation>
        <location evidence="1">Nucleus</location>
    </subcellularLocation>
</comment>
<protein>
    <submittedName>
        <fullName evidence="10">Myb family transcription factor EFM</fullName>
    </submittedName>
    <submittedName>
        <fullName evidence="9">Two-component response regulator ARR18</fullName>
    </submittedName>
</protein>
<name>A0A0B2S4U8_GLYSO</name>
<keyword evidence="6" id="KW-0175">Coiled coil</keyword>
<keyword evidence="4" id="KW-0804">Transcription</keyword>
<evidence type="ECO:0000256" key="4">
    <source>
        <dbReference type="ARBA" id="ARBA00023163"/>
    </source>
</evidence>
<dbReference type="GO" id="GO:0005634">
    <property type="term" value="C:nucleus"/>
    <property type="evidence" value="ECO:0007669"/>
    <property type="project" value="UniProtKB-SubCell"/>
</dbReference>
<sequence>MSSQVELSMDYKPYSYSTLLKSYADETETDQTHKLEEFLSRLEEERVKIDAFKRELPLCMQLLTNAVEASRQQLQAFRSNQGTRPVLEEFMPIKHPNSQESTEKTSNISDKANWMTSAQLWSQASEGTKPQSTITSPKNGADMGFSVSPNPALDNKHRNGGAFLPFSKERNSCQGLRDLPEVALASSEKEMEKKCELESEKCSKRENSGKGSGSCEGVVDQGKSASVASEAQTTNTTITTTTNNTTGQTHRKARRCWSPDLHRRFVNALQMLGGSQVATPKQIRELMKVDGLTNDEVKSHLQKYRLHTRRPSPSLQTGAPTPQLVVFGGIWVPPEYARAAAHSGGPTLCGPHPTSHVPPPHYCAPTPMPQEFYNSAPSLSLPSPAHENILHHHHFHMYKTAPQTRSSPVSDVRSGGDRSETIEDGKSESGSWKAENGEKKGLAALRDQEGDESTGSEITLKF</sequence>
<feature type="compositionally biased region" description="Polar residues" evidence="7">
    <location>
        <begin position="223"/>
        <end position="232"/>
    </location>
</feature>
<keyword evidence="3" id="KW-0238">DNA-binding</keyword>
<dbReference type="Proteomes" id="UP000053555">
    <property type="component" value="Unassembled WGS sequence"/>
</dbReference>
<evidence type="ECO:0000256" key="6">
    <source>
        <dbReference type="SAM" id="Coils"/>
    </source>
</evidence>
<evidence type="ECO:0000259" key="8">
    <source>
        <dbReference type="PROSITE" id="PS51294"/>
    </source>
</evidence>
<reference evidence="9" key="1">
    <citation type="submission" date="2014-07" db="EMBL/GenBank/DDBJ databases">
        <title>Identification of a novel salt tolerance gene in wild soybean by whole-genome sequencing.</title>
        <authorList>
            <person name="Lam H.-M."/>
            <person name="Qi X."/>
            <person name="Li M.-W."/>
            <person name="Liu X."/>
            <person name="Xie M."/>
            <person name="Ni M."/>
            <person name="Xu X."/>
        </authorList>
    </citation>
    <scope>NUCLEOTIDE SEQUENCE [LARGE SCALE GENOMIC DNA]</scope>
    <source>
        <tissue evidence="9">Root</tissue>
    </source>
</reference>
<dbReference type="EMBL" id="QZWG01000004">
    <property type="protein sequence ID" value="RZC16640.1"/>
    <property type="molecule type" value="Genomic_DNA"/>
</dbReference>
<dbReference type="PANTHER" id="PTHR31003:SF19">
    <property type="entry name" value="MYB FAMILY TRANSCRIPTION FACTOR EFM"/>
    <property type="match status" value="1"/>
</dbReference>